<protein>
    <recommendedName>
        <fullName evidence="4">Proteophosphoglycan ppg4</fullName>
    </recommendedName>
</protein>
<proteinExistence type="predicted"/>
<feature type="compositionally biased region" description="Low complexity" evidence="1">
    <location>
        <begin position="539"/>
        <end position="550"/>
    </location>
</feature>
<feature type="compositionally biased region" description="Pro residues" evidence="1">
    <location>
        <begin position="132"/>
        <end position="144"/>
    </location>
</feature>
<feature type="compositionally biased region" description="Polar residues" evidence="1">
    <location>
        <begin position="599"/>
        <end position="610"/>
    </location>
</feature>
<feature type="compositionally biased region" description="Polar residues" evidence="1">
    <location>
        <begin position="674"/>
        <end position="688"/>
    </location>
</feature>
<feature type="compositionally biased region" description="Polar residues" evidence="1">
    <location>
        <begin position="252"/>
        <end position="282"/>
    </location>
</feature>
<gene>
    <name evidence="2" type="ORF">DUNSADRAFT_4414</name>
</gene>
<feature type="compositionally biased region" description="Polar residues" evidence="1">
    <location>
        <begin position="393"/>
        <end position="405"/>
    </location>
</feature>
<evidence type="ECO:0000313" key="3">
    <source>
        <dbReference type="Proteomes" id="UP000815325"/>
    </source>
</evidence>
<organism evidence="2 3">
    <name type="scientific">Dunaliella salina</name>
    <name type="common">Green alga</name>
    <name type="synonym">Protococcus salinus</name>
    <dbReference type="NCBI Taxonomy" id="3046"/>
    <lineage>
        <taxon>Eukaryota</taxon>
        <taxon>Viridiplantae</taxon>
        <taxon>Chlorophyta</taxon>
        <taxon>core chlorophytes</taxon>
        <taxon>Chlorophyceae</taxon>
        <taxon>CS clade</taxon>
        <taxon>Chlamydomonadales</taxon>
        <taxon>Dunaliellaceae</taxon>
        <taxon>Dunaliella</taxon>
    </lineage>
</organism>
<dbReference type="Proteomes" id="UP000815325">
    <property type="component" value="Unassembled WGS sequence"/>
</dbReference>
<accession>A0ABQ7GS54</accession>
<feature type="region of interest" description="Disordered" evidence="1">
    <location>
        <begin position="128"/>
        <end position="517"/>
    </location>
</feature>
<dbReference type="EMBL" id="MU069616">
    <property type="protein sequence ID" value="KAF5837434.1"/>
    <property type="molecule type" value="Genomic_DNA"/>
</dbReference>
<evidence type="ECO:0008006" key="4">
    <source>
        <dbReference type="Google" id="ProtNLM"/>
    </source>
</evidence>
<feature type="compositionally biased region" description="Polar residues" evidence="1">
    <location>
        <begin position="65"/>
        <end position="81"/>
    </location>
</feature>
<feature type="compositionally biased region" description="Low complexity" evidence="1">
    <location>
        <begin position="563"/>
        <end position="572"/>
    </location>
</feature>
<evidence type="ECO:0000256" key="1">
    <source>
        <dbReference type="SAM" id="MobiDB-lite"/>
    </source>
</evidence>
<feature type="compositionally biased region" description="Pro residues" evidence="1">
    <location>
        <begin position="423"/>
        <end position="434"/>
    </location>
</feature>
<name>A0ABQ7GS54_DUNSA</name>
<evidence type="ECO:0000313" key="2">
    <source>
        <dbReference type="EMBL" id="KAF5837434.1"/>
    </source>
</evidence>
<feature type="compositionally biased region" description="Polar residues" evidence="1">
    <location>
        <begin position="454"/>
        <end position="470"/>
    </location>
</feature>
<keyword evidence="3" id="KW-1185">Reference proteome</keyword>
<reference evidence="2" key="1">
    <citation type="submission" date="2017-08" db="EMBL/GenBank/DDBJ databases">
        <authorList>
            <person name="Polle J.E."/>
            <person name="Barry K."/>
            <person name="Cushman J."/>
            <person name="Schmutz J."/>
            <person name="Tran D."/>
            <person name="Hathwaick L.T."/>
            <person name="Yim W.C."/>
            <person name="Jenkins J."/>
            <person name="Mckie-Krisberg Z.M."/>
            <person name="Prochnik S."/>
            <person name="Lindquist E."/>
            <person name="Dockter R.B."/>
            <person name="Adam C."/>
            <person name="Molina H."/>
            <person name="Bunkerborg J."/>
            <person name="Jin E."/>
            <person name="Buchheim M."/>
            <person name="Magnuson J."/>
        </authorList>
    </citation>
    <scope>NUCLEOTIDE SEQUENCE</scope>
    <source>
        <strain evidence="2">CCAP 19/18</strain>
    </source>
</reference>
<feature type="compositionally biased region" description="Low complexity" evidence="1">
    <location>
        <begin position="620"/>
        <end position="634"/>
    </location>
</feature>
<feature type="compositionally biased region" description="Pro residues" evidence="1">
    <location>
        <begin position="304"/>
        <end position="314"/>
    </location>
</feature>
<feature type="region of interest" description="Disordered" evidence="1">
    <location>
        <begin position="531"/>
        <end position="697"/>
    </location>
</feature>
<comment type="caution">
    <text evidence="2">The sequence shown here is derived from an EMBL/GenBank/DDBJ whole genome shotgun (WGS) entry which is preliminary data.</text>
</comment>
<sequence>MVGQLPGQQLLRFPQRSVKFRGSSNDGSPYNLLPGATGFAPAQVCPPSRPIKHAHLTEASDDDSISSQEGLGVRTQPSTGDDTPEGGPASQHARAPSKTAAGGRNILTSWAPAITPAQKKAEIVWLDDESYPPLPPPPREPLPFDPALMLTPPHTPPKAPSPLSSGGKSANMPAVGGVLSSGRKSSTNMPAVGGVLNSGRKSKTMLAVSGGAKDGSDEGMREIQAAPLPPPPSLSVSEASFAFPGGPDASGASVSSPWPMNTPHLSITTPPATAHASLSSQHVAHARDGSATSMPVAAHSPALAPAPPSSPPIVPSAAPDRAPYGDAAEHPATTPTDIPLASNSTAAAVVPSTPHPPDAAASASGPHSTPPSEATPANCPSRARDAMLFAASSIATASPNTQDKWGSTKWAWNEGNEVGGPLPSQPLPPHPTSSPPTGLNSSSGSGEPHAALQAHNTQLSPFGSGRTSAPQPDAAARDPGTLQQRPATSGGAFGGRIWGGDLANAVSLDGGLAGPDAAKVDLRDVSGREAWANLAPKPRSSSNRARGGNSPKLTSELKRGSRSKSSSSSSSGSGSGGEDCTTHENTGQAAHVKGADAGSPSQATTGSSGMVQVRQAAELGPAAGRASSTSGSAAQVGSNNARSAARMGSKTARASSTSGGTVEAMLGSKDGSAKNFSSVPGSRMSSGAGSWKEGRASSDDVGALARRRAAFQTKHRVSRFSDPGAHVSDALSATLPTLFVILALLSSIGFV</sequence>
<feature type="compositionally biased region" description="Polar residues" evidence="1">
    <location>
        <begin position="333"/>
        <end position="346"/>
    </location>
</feature>
<feature type="region of interest" description="Disordered" evidence="1">
    <location>
        <begin position="1"/>
        <end position="104"/>
    </location>
</feature>